<evidence type="ECO:0000313" key="3">
    <source>
        <dbReference type="Proteomes" id="UP000693970"/>
    </source>
</evidence>
<evidence type="ECO:0000313" key="2">
    <source>
        <dbReference type="EMBL" id="KAG7354734.1"/>
    </source>
</evidence>
<proteinExistence type="predicted"/>
<feature type="region of interest" description="Disordered" evidence="1">
    <location>
        <begin position="276"/>
        <end position="300"/>
    </location>
</feature>
<feature type="region of interest" description="Disordered" evidence="1">
    <location>
        <begin position="1"/>
        <end position="30"/>
    </location>
</feature>
<organism evidence="2 3">
    <name type="scientific">Nitzschia inconspicua</name>
    <dbReference type="NCBI Taxonomy" id="303405"/>
    <lineage>
        <taxon>Eukaryota</taxon>
        <taxon>Sar</taxon>
        <taxon>Stramenopiles</taxon>
        <taxon>Ochrophyta</taxon>
        <taxon>Bacillariophyta</taxon>
        <taxon>Bacillariophyceae</taxon>
        <taxon>Bacillariophycidae</taxon>
        <taxon>Bacillariales</taxon>
        <taxon>Bacillariaceae</taxon>
        <taxon>Nitzschia</taxon>
    </lineage>
</organism>
<sequence>MFRRGKKKAAGSTTVDIEGSTTSFTSSADPHLQDKAQEVMKDNLELMKDIVMKIREDPEFAKNIYSNCPRLQHLLTQYPDLRPIFENPKLVRINFEQVYRDAGGVLPEDEEKSKKKTWLIWFVNSPIFKVLKLALFVKKLVGCIAGGGFAFVSGCLIGCCCEDALEELENPDGDGDVEVGIDPTQEALNKAADHMENPEVQEQMQRLLEDPDNLHEAIENDSELRALRDSNPLCGELMSDPDTMRVLTDPDNLRALGEAPSLIEADFVDPDSFVPDVDLDIETGDADFDASDGGYDDFEADDKEVDADFDEADDDGAGEANEEDEEGWWDDAELEEQKGDNNAGNNTGDRTGDNTRDRSSDTRTDANKGGNKSRSQARAQTRQQQEGGSGRMRGIMASIGVAATDIIAAQIVGNIFGDDVLPGGLGGGGSGGADLDVDDGLGNVAEEAEDMINDDVANVVKDTHDEVATANDSKDKKGGELDMDKDDDGKKKAGTVAVGASAGLAGVEAGGTMACDGTNRGVASANNDEERGDGFNDEEETEEEPRKKNLFFGAVKNLGSAISTAVKEHVAGAILGDDLGEDLVERLEERGNDENDDKEKGTSETKGDDEEEKSKTRGFFGRGKR</sequence>
<keyword evidence="3" id="KW-1185">Reference proteome</keyword>
<feature type="compositionally biased region" description="Polar residues" evidence="1">
    <location>
        <begin position="340"/>
        <end position="349"/>
    </location>
</feature>
<feature type="region of interest" description="Disordered" evidence="1">
    <location>
        <begin position="509"/>
        <end position="548"/>
    </location>
</feature>
<evidence type="ECO:0000256" key="1">
    <source>
        <dbReference type="SAM" id="MobiDB-lite"/>
    </source>
</evidence>
<dbReference type="EMBL" id="JAGRRH010000016">
    <property type="protein sequence ID" value="KAG7354734.1"/>
    <property type="molecule type" value="Genomic_DNA"/>
</dbReference>
<reference evidence="2" key="1">
    <citation type="journal article" date="2021" name="Sci. Rep.">
        <title>Diploid genomic architecture of Nitzschia inconspicua, an elite biomass production diatom.</title>
        <authorList>
            <person name="Oliver A."/>
            <person name="Podell S."/>
            <person name="Pinowska A."/>
            <person name="Traller J.C."/>
            <person name="Smith S.R."/>
            <person name="McClure R."/>
            <person name="Beliaev A."/>
            <person name="Bohutskyi P."/>
            <person name="Hill E.A."/>
            <person name="Rabines A."/>
            <person name="Zheng H."/>
            <person name="Allen L.Z."/>
            <person name="Kuo A."/>
            <person name="Grigoriev I.V."/>
            <person name="Allen A.E."/>
            <person name="Hazlebeck D."/>
            <person name="Allen E.E."/>
        </authorList>
    </citation>
    <scope>NUCLEOTIDE SEQUENCE</scope>
    <source>
        <strain evidence="2">Hildebrandi</strain>
    </source>
</reference>
<protein>
    <submittedName>
        <fullName evidence="2">Uncharacterized protein</fullName>
    </submittedName>
</protein>
<feature type="compositionally biased region" description="Low complexity" evidence="1">
    <location>
        <begin position="373"/>
        <end position="385"/>
    </location>
</feature>
<feature type="region of interest" description="Disordered" evidence="1">
    <location>
        <begin position="585"/>
        <end position="625"/>
    </location>
</feature>
<feature type="region of interest" description="Disordered" evidence="1">
    <location>
        <begin position="464"/>
        <end position="492"/>
    </location>
</feature>
<feature type="compositionally biased region" description="Basic and acidic residues" evidence="1">
    <location>
        <begin position="585"/>
        <end position="606"/>
    </location>
</feature>
<dbReference type="Proteomes" id="UP000693970">
    <property type="component" value="Unassembled WGS sequence"/>
</dbReference>
<feature type="compositionally biased region" description="Basic and acidic residues" evidence="1">
    <location>
        <begin position="350"/>
        <end position="366"/>
    </location>
</feature>
<dbReference type="AlphaFoldDB" id="A0A9K3PRL2"/>
<feature type="region of interest" description="Disordered" evidence="1">
    <location>
        <begin position="336"/>
        <end position="392"/>
    </location>
</feature>
<feature type="compositionally biased region" description="Polar residues" evidence="1">
    <location>
        <begin position="11"/>
        <end position="28"/>
    </location>
</feature>
<accession>A0A9K3PRL2</accession>
<name>A0A9K3PRL2_9STRA</name>
<feature type="compositionally biased region" description="Basic and acidic residues" evidence="1">
    <location>
        <begin position="464"/>
        <end position="491"/>
    </location>
</feature>
<dbReference type="OrthoDB" id="267397at2759"/>
<reference evidence="2" key="2">
    <citation type="submission" date="2021-04" db="EMBL/GenBank/DDBJ databases">
        <authorList>
            <person name="Podell S."/>
        </authorList>
    </citation>
    <scope>NUCLEOTIDE SEQUENCE</scope>
    <source>
        <strain evidence="2">Hildebrandi</strain>
    </source>
</reference>
<comment type="caution">
    <text evidence="2">The sequence shown here is derived from an EMBL/GenBank/DDBJ whole genome shotgun (WGS) entry which is preliminary data.</text>
</comment>
<gene>
    <name evidence="2" type="ORF">IV203_004090</name>
</gene>
<feature type="compositionally biased region" description="Acidic residues" evidence="1">
    <location>
        <begin position="277"/>
        <end position="300"/>
    </location>
</feature>